<dbReference type="RefSeq" id="WP_184273789.1">
    <property type="nucleotide sequence ID" value="NZ_JACHKY010000009.1"/>
</dbReference>
<dbReference type="AlphaFoldDB" id="A0A7W7ISR6"/>
<protein>
    <submittedName>
        <fullName evidence="2">Uncharacterized protein</fullName>
    </submittedName>
</protein>
<sequence>MHHLVWPVCALALMTAACDDAGVSSKVRITTSSSDSDGKGVLKVVDTLQCPQTQGVLTRKGSARADGATCVYSGPRGAEVTLHLVALNGGSSQEALKAFEDRLSASLPEALADARADDARSQAEAARADAEAARADADAARAEADAARAEAQGGPGSTAPRSTAHVSAPGVHIEAQDEKATVRLPGMRIEADGDRANIKIGGITIRADDKSSQVNVRSKDDVVSIDAHDGAARIRTQAPGQAVRATFLMTTNTPSAETGWRMVGYEARGPVGGPIVVAAIRTKDRNENRIVDAAKALVTLNVGD</sequence>
<feature type="compositionally biased region" description="Basic and acidic residues" evidence="1">
    <location>
        <begin position="114"/>
        <end position="148"/>
    </location>
</feature>
<feature type="region of interest" description="Disordered" evidence="1">
    <location>
        <begin position="114"/>
        <end position="176"/>
    </location>
</feature>
<keyword evidence="3" id="KW-1185">Reference proteome</keyword>
<evidence type="ECO:0000256" key="1">
    <source>
        <dbReference type="SAM" id="MobiDB-lite"/>
    </source>
</evidence>
<accession>A0A7W7ISR6</accession>
<name>A0A7W7ISR6_9CAUL</name>
<dbReference type="Proteomes" id="UP000539957">
    <property type="component" value="Unassembled WGS sequence"/>
</dbReference>
<evidence type="ECO:0000313" key="3">
    <source>
        <dbReference type="Proteomes" id="UP000539957"/>
    </source>
</evidence>
<organism evidence="2 3">
    <name type="scientific">Brevundimonas bullata</name>
    <dbReference type="NCBI Taxonomy" id="13160"/>
    <lineage>
        <taxon>Bacteria</taxon>
        <taxon>Pseudomonadati</taxon>
        <taxon>Pseudomonadota</taxon>
        <taxon>Alphaproteobacteria</taxon>
        <taxon>Caulobacterales</taxon>
        <taxon>Caulobacteraceae</taxon>
        <taxon>Brevundimonas</taxon>
    </lineage>
</organism>
<gene>
    <name evidence="2" type="ORF">HNP32_003587</name>
</gene>
<comment type="caution">
    <text evidence="2">The sequence shown here is derived from an EMBL/GenBank/DDBJ whole genome shotgun (WGS) entry which is preliminary data.</text>
</comment>
<proteinExistence type="predicted"/>
<evidence type="ECO:0000313" key="2">
    <source>
        <dbReference type="EMBL" id="MBB4799826.1"/>
    </source>
</evidence>
<dbReference type="EMBL" id="JACHKY010000009">
    <property type="protein sequence ID" value="MBB4799826.1"/>
    <property type="molecule type" value="Genomic_DNA"/>
</dbReference>
<reference evidence="2 3" key="1">
    <citation type="submission" date="2020-08" db="EMBL/GenBank/DDBJ databases">
        <title>Functional genomics of gut bacteria from endangered species of beetles.</title>
        <authorList>
            <person name="Carlos-Shanley C."/>
        </authorList>
    </citation>
    <scope>NUCLEOTIDE SEQUENCE [LARGE SCALE GENOMIC DNA]</scope>
    <source>
        <strain evidence="2 3">S00123</strain>
    </source>
</reference>